<reference evidence="2" key="1">
    <citation type="submission" date="2014-07" db="EMBL/GenBank/DDBJ databases">
        <authorList>
            <person name="Urmite Genomes Urmite Genomes"/>
        </authorList>
    </citation>
    <scope>NUCLEOTIDE SEQUENCE</scope>
    <source>
        <strain evidence="2">11W110_air</strain>
    </source>
</reference>
<evidence type="ECO:0008006" key="3">
    <source>
        <dbReference type="Google" id="ProtNLM"/>
    </source>
</evidence>
<gene>
    <name evidence="2" type="ORF">BN1051_00154</name>
</gene>
<feature type="compositionally biased region" description="Basic and acidic residues" evidence="1">
    <location>
        <begin position="84"/>
        <end position="97"/>
    </location>
</feature>
<dbReference type="PATRIC" id="fig|1461584.3.peg.150"/>
<name>A0A078MPP3_9MICC</name>
<dbReference type="EMBL" id="LN483070">
    <property type="protein sequence ID" value="CEA06831.1"/>
    <property type="molecule type" value="Genomic_DNA"/>
</dbReference>
<feature type="compositionally biased region" description="Acidic residues" evidence="1">
    <location>
        <begin position="142"/>
        <end position="153"/>
    </location>
</feature>
<protein>
    <recommendedName>
        <fullName evidence="3">DUF5709 domain-containing protein</fullName>
    </recommendedName>
</protein>
<feature type="compositionally biased region" description="Acidic residues" evidence="1">
    <location>
        <begin position="112"/>
        <end position="131"/>
    </location>
</feature>
<feature type="region of interest" description="Disordered" evidence="1">
    <location>
        <begin position="1"/>
        <end position="153"/>
    </location>
</feature>
<organism evidence="2">
    <name type="scientific">Arthrobacter saudimassiliensis</name>
    <dbReference type="NCBI Taxonomy" id="1461584"/>
    <lineage>
        <taxon>Bacteria</taxon>
        <taxon>Bacillati</taxon>
        <taxon>Actinomycetota</taxon>
        <taxon>Actinomycetes</taxon>
        <taxon>Micrococcales</taxon>
        <taxon>Micrococcaceae</taxon>
        <taxon>Arthrobacter</taxon>
    </lineage>
</organism>
<feature type="compositionally biased region" description="Acidic residues" evidence="1">
    <location>
        <begin position="34"/>
        <end position="49"/>
    </location>
</feature>
<sequence length="153" mass="16610">MSEQSIPDPELGENPVLANDVADVATPDELTVVSEEDLLEESELTDAEDLSYPGAAEDNPENWQDDPLIKEEPLLNEPGAESDQTLRDDTAEERFYEGDSQIPPGTPTIGEAADDVDFDDPTVADEDDASDDPLNRGGDSLAEFDAEDTERDI</sequence>
<evidence type="ECO:0000256" key="1">
    <source>
        <dbReference type="SAM" id="MobiDB-lite"/>
    </source>
</evidence>
<accession>A0A078MPP3</accession>
<proteinExistence type="predicted"/>
<dbReference type="AlphaFoldDB" id="A0A078MPP3"/>
<evidence type="ECO:0000313" key="2">
    <source>
        <dbReference type="EMBL" id="CEA06831.1"/>
    </source>
</evidence>